<name>A2G232_TRIV3</name>
<dbReference type="AlphaFoldDB" id="A2G232"/>
<proteinExistence type="predicted"/>
<accession>A2G232</accession>
<keyword evidence="3" id="KW-1185">Reference proteome</keyword>
<dbReference type="EMBL" id="DS114265">
    <property type="protein sequence ID" value="EAX88790.1"/>
    <property type="molecule type" value="Genomic_DNA"/>
</dbReference>
<protein>
    <submittedName>
        <fullName evidence="2">Uncharacterized protein</fullName>
    </submittedName>
</protein>
<organism evidence="2 3">
    <name type="scientific">Trichomonas vaginalis (strain ATCC PRA-98 / G3)</name>
    <dbReference type="NCBI Taxonomy" id="412133"/>
    <lineage>
        <taxon>Eukaryota</taxon>
        <taxon>Metamonada</taxon>
        <taxon>Parabasalia</taxon>
        <taxon>Trichomonadida</taxon>
        <taxon>Trichomonadidae</taxon>
        <taxon>Trichomonas</taxon>
    </lineage>
</organism>
<reference evidence="2" key="2">
    <citation type="journal article" date="2007" name="Science">
        <title>Draft genome sequence of the sexually transmitted pathogen Trichomonas vaginalis.</title>
        <authorList>
            <person name="Carlton J.M."/>
            <person name="Hirt R.P."/>
            <person name="Silva J.C."/>
            <person name="Delcher A.L."/>
            <person name="Schatz M."/>
            <person name="Zhao Q."/>
            <person name="Wortman J.R."/>
            <person name="Bidwell S.L."/>
            <person name="Alsmark U.C.M."/>
            <person name="Besteiro S."/>
            <person name="Sicheritz-Ponten T."/>
            <person name="Noel C.J."/>
            <person name="Dacks J.B."/>
            <person name="Foster P.G."/>
            <person name="Simillion C."/>
            <person name="Van de Peer Y."/>
            <person name="Miranda-Saavedra D."/>
            <person name="Barton G.J."/>
            <person name="Westrop G.D."/>
            <person name="Mueller S."/>
            <person name="Dessi D."/>
            <person name="Fiori P.L."/>
            <person name="Ren Q."/>
            <person name="Paulsen I."/>
            <person name="Zhang H."/>
            <person name="Bastida-Corcuera F.D."/>
            <person name="Simoes-Barbosa A."/>
            <person name="Brown M.T."/>
            <person name="Hayes R.D."/>
            <person name="Mukherjee M."/>
            <person name="Okumura C.Y."/>
            <person name="Schneider R."/>
            <person name="Smith A.J."/>
            <person name="Vanacova S."/>
            <person name="Villalvazo M."/>
            <person name="Haas B.J."/>
            <person name="Pertea M."/>
            <person name="Feldblyum T.V."/>
            <person name="Utterback T.R."/>
            <person name="Shu C.L."/>
            <person name="Osoegawa K."/>
            <person name="de Jong P.J."/>
            <person name="Hrdy I."/>
            <person name="Horvathova L."/>
            <person name="Zubacova Z."/>
            <person name="Dolezal P."/>
            <person name="Malik S.B."/>
            <person name="Logsdon J.M. Jr."/>
            <person name="Henze K."/>
            <person name="Gupta A."/>
            <person name="Wang C.C."/>
            <person name="Dunne R.L."/>
            <person name="Upcroft J.A."/>
            <person name="Upcroft P."/>
            <person name="White O."/>
            <person name="Salzberg S.L."/>
            <person name="Tang P."/>
            <person name="Chiu C.-H."/>
            <person name="Lee Y.-S."/>
            <person name="Embley T.M."/>
            <person name="Coombs G.H."/>
            <person name="Mottram J.C."/>
            <person name="Tachezy J."/>
            <person name="Fraser-Liggett C.M."/>
            <person name="Johnson P.J."/>
        </authorList>
    </citation>
    <scope>NUCLEOTIDE SEQUENCE [LARGE SCALE GENOMIC DNA]</scope>
    <source>
        <strain evidence="2">G3</strain>
    </source>
</reference>
<evidence type="ECO:0000313" key="2">
    <source>
        <dbReference type="EMBL" id="EAX88790.1"/>
    </source>
</evidence>
<dbReference type="InParanoid" id="A2G232"/>
<evidence type="ECO:0000256" key="1">
    <source>
        <dbReference type="SAM" id="MobiDB-lite"/>
    </source>
</evidence>
<dbReference type="SMR" id="A2G232"/>
<sequence length="112" mass="13505">MSCAEYFARYTFKKINQESKKKRKPKMTYQHFIAALKTIFGQFIIHNKKKTNLKMKKNKKRSNQKKPMKMQKNSEGEDQHHREQSSVEHVSDLEDDILKYGFIHKNCYSFEK</sequence>
<dbReference type="KEGG" id="tva:4746452"/>
<reference evidence="2" key="1">
    <citation type="submission" date="2006-10" db="EMBL/GenBank/DDBJ databases">
        <authorList>
            <person name="Amadeo P."/>
            <person name="Zhao Q."/>
            <person name="Wortman J."/>
            <person name="Fraser-Liggett C."/>
            <person name="Carlton J."/>
        </authorList>
    </citation>
    <scope>NUCLEOTIDE SEQUENCE</scope>
    <source>
        <strain evidence="2">G3</strain>
    </source>
</reference>
<feature type="compositionally biased region" description="Basic and acidic residues" evidence="1">
    <location>
        <begin position="72"/>
        <end position="89"/>
    </location>
</feature>
<feature type="region of interest" description="Disordered" evidence="1">
    <location>
        <begin position="50"/>
        <end position="89"/>
    </location>
</feature>
<feature type="compositionally biased region" description="Basic residues" evidence="1">
    <location>
        <begin position="50"/>
        <end position="69"/>
    </location>
</feature>
<dbReference type="Proteomes" id="UP000001542">
    <property type="component" value="Unassembled WGS sequence"/>
</dbReference>
<dbReference type="VEuPathDB" id="TrichDB:TVAGG3_0080840"/>
<evidence type="ECO:0000313" key="3">
    <source>
        <dbReference type="Proteomes" id="UP000001542"/>
    </source>
</evidence>
<dbReference type="RefSeq" id="XP_001301720.1">
    <property type="nucleotide sequence ID" value="XM_001301719.1"/>
</dbReference>
<gene>
    <name evidence="2" type="ORF">TVAG_200230</name>
</gene>
<dbReference type="VEuPathDB" id="TrichDB:TVAG_200230"/>